<dbReference type="SMART" id="SM00060">
    <property type="entry name" value="FN3"/>
    <property type="match status" value="5"/>
</dbReference>
<dbReference type="Pfam" id="PF00041">
    <property type="entry name" value="fn3"/>
    <property type="match status" value="3"/>
</dbReference>
<name>A0A210QPF5_MIZYE</name>
<dbReference type="Pfam" id="PF00735">
    <property type="entry name" value="Septin"/>
    <property type="match status" value="1"/>
</dbReference>
<evidence type="ECO:0000259" key="3">
    <source>
        <dbReference type="PROSITE" id="PS50853"/>
    </source>
</evidence>
<feature type="compositionally biased region" description="Polar residues" evidence="2">
    <location>
        <begin position="38"/>
        <end position="60"/>
    </location>
</feature>
<feature type="domain" description="Fibronectin type-III" evidence="3">
    <location>
        <begin position="296"/>
        <end position="391"/>
    </location>
</feature>
<dbReference type="SUPFAM" id="SSF52540">
    <property type="entry name" value="P-loop containing nucleoside triphosphate hydrolases"/>
    <property type="match status" value="1"/>
</dbReference>
<reference evidence="4 5" key="1">
    <citation type="journal article" date="2017" name="Nat. Ecol. Evol.">
        <title>Scallop genome provides insights into evolution of bilaterian karyotype and development.</title>
        <authorList>
            <person name="Wang S."/>
            <person name="Zhang J."/>
            <person name="Jiao W."/>
            <person name="Li J."/>
            <person name="Xun X."/>
            <person name="Sun Y."/>
            <person name="Guo X."/>
            <person name="Huan P."/>
            <person name="Dong B."/>
            <person name="Zhang L."/>
            <person name="Hu X."/>
            <person name="Sun X."/>
            <person name="Wang J."/>
            <person name="Zhao C."/>
            <person name="Wang Y."/>
            <person name="Wang D."/>
            <person name="Huang X."/>
            <person name="Wang R."/>
            <person name="Lv J."/>
            <person name="Li Y."/>
            <person name="Zhang Z."/>
            <person name="Liu B."/>
            <person name="Lu W."/>
            <person name="Hui Y."/>
            <person name="Liang J."/>
            <person name="Zhou Z."/>
            <person name="Hou R."/>
            <person name="Li X."/>
            <person name="Liu Y."/>
            <person name="Li H."/>
            <person name="Ning X."/>
            <person name="Lin Y."/>
            <person name="Zhao L."/>
            <person name="Xing Q."/>
            <person name="Dou J."/>
            <person name="Li Y."/>
            <person name="Mao J."/>
            <person name="Guo H."/>
            <person name="Dou H."/>
            <person name="Li T."/>
            <person name="Mu C."/>
            <person name="Jiang W."/>
            <person name="Fu Q."/>
            <person name="Fu X."/>
            <person name="Miao Y."/>
            <person name="Liu J."/>
            <person name="Yu Q."/>
            <person name="Li R."/>
            <person name="Liao H."/>
            <person name="Li X."/>
            <person name="Kong Y."/>
            <person name="Jiang Z."/>
            <person name="Chourrout D."/>
            <person name="Li R."/>
            <person name="Bao Z."/>
        </authorList>
    </citation>
    <scope>NUCLEOTIDE SEQUENCE [LARGE SCALE GENOMIC DNA]</scope>
    <source>
        <strain evidence="4 5">PY_sf001</strain>
    </source>
</reference>
<dbReference type="InterPro" id="IPR003961">
    <property type="entry name" value="FN3_dom"/>
</dbReference>
<evidence type="ECO:0000313" key="4">
    <source>
        <dbReference type="EMBL" id="OWF50619.1"/>
    </source>
</evidence>
<keyword evidence="1" id="KW-0547">Nucleotide-binding</keyword>
<dbReference type="GO" id="GO:0005525">
    <property type="term" value="F:GTP binding"/>
    <property type="evidence" value="ECO:0007669"/>
    <property type="project" value="UniProtKB-KW"/>
</dbReference>
<feature type="domain" description="Fibronectin type-III" evidence="3">
    <location>
        <begin position="631"/>
        <end position="724"/>
    </location>
</feature>
<dbReference type="InterPro" id="IPR027417">
    <property type="entry name" value="P-loop_NTPase"/>
</dbReference>
<feature type="region of interest" description="Disordered" evidence="2">
    <location>
        <begin position="1"/>
        <end position="87"/>
    </location>
</feature>
<dbReference type="CDD" id="cd00882">
    <property type="entry name" value="Ras_like_GTPase"/>
    <property type="match status" value="1"/>
</dbReference>
<dbReference type="PANTHER" id="PTHR32046">
    <property type="entry name" value="G DOMAIN-CONTAINING PROTEIN"/>
    <property type="match status" value="1"/>
</dbReference>
<feature type="domain" description="Fibronectin type-III" evidence="3">
    <location>
        <begin position="81"/>
        <end position="173"/>
    </location>
</feature>
<evidence type="ECO:0000313" key="5">
    <source>
        <dbReference type="Proteomes" id="UP000242188"/>
    </source>
</evidence>
<sequence length="1256" mass="143143">MNMEREAREDTDCYHPKFEFDAAPKEVSLNETAESDRGSLQSISSDNTESPGNAESTSIQPPFEEIDKDEEAAATKQSATAPGKPRTSEIGCNFLKLEWEKPSDRDISYYEIRFKIVTDTDWCTPVFSEFDKPCYQLRGLVPDTEYEFKVKAHYEGKEGDFSQKSDPFKTKQAVVEMTSSTSKYLTRKPGKPISLDAKEDHIQLGWDKPEEKNVKYYEIKYKSSEDENWSKSVFTENANTFYLVKRLLPETEYRFKVKSHHQTFEGEFSDVGDAIETTAAAAEKVSVCLTPTSSSRPGKPAALDVGLDYACIAWDKPDRCDVAYYEVKMKTTGDELWLKMPSFTENNKPFKKVSDLAYGTEYEFKVRGHFQRDEDEGDFSEKSDPIITNQPNVFKTDLRSASKKVSLRKPGKPCCLNCGCDFIDLGWERPAEKSVTYYELKSKTAHTKAWVKMPVVTDDAKTFCRMGGLSPSTQYVFKVRAYFLEEEGEFSDESDIITTSNMLEHIEAEDCSMSVVKFQERVRPTKEVPLGRPLTELTRHSKLKHADDDYLLPSQFPMTYPGNIQMEQEHFGIIEPRSQNSTQLRPIRDDDYLLHSVYHGALHTPDGSTTSLAARSINQNRAGSKHAHARQPSKPTRLDVGSDFILLGWAIQESEGVLYYEIKNRLTRDVLWVRDSVTTNDSVPQILVRGLLQDTGYTFKVRAHYRDGEGEFSEPSDSIYTRQSLALSVRNVCIKLQDGEPAFYKMPLSENKAARNSAYKTRKCEFGSSDLVSEKTIMMIGATGSGKSTLIDGMVNHLMGVKWEDDFRFKIIDLMTEEEARKGLETESQTDWITSYRVHPMIETVKFICNIIDTPGFGDTRGIERDQQLVDQIRAFFSTKGVQGIETIDAICFVTQAPLARLTHTQRYIYESILSIFGKDMQDNIVALVTFADGKEPPVLNALVQAEIPIKMHFVFNNSALFEPNTDHKCNRFGKMFWDMGSLSYGGFFKFLPLMTTQSLQLTAEVLQKREQLKVTIEGLLPQIDIGLGDLETMRQERDLVNKYSREIADNQNFTYVVDEFHQEKTPLNPGEYVTNCTFCHYTCHYPCHIADDSQKSVCAAMTNGICTICPKKCGWNSHRNNDFRIKVTQVKVKKTYEEMRKKLEIAAKGKVSKEHVLQRIGKKVAGVKETVCNMIEKVRNCGNYLRKNALKANPLTEVEYLDVMMKSEQQQKKPGFESRVEMLKMFKRSASIKAKTIHMKTDDVLKDMGFHDMNL</sequence>
<feature type="domain" description="Fibronectin type-III" evidence="3">
    <location>
        <begin position="188"/>
        <end position="280"/>
    </location>
</feature>
<keyword evidence="5" id="KW-1185">Reference proteome</keyword>
<evidence type="ECO:0000256" key="1">
    <source>
        <dbReference type="RuleBase" id="RU004560"/>
    </source>
</evidence>
<gene>
    <name evidence="4" type="ORF">KP79_PYT22777</name>
</gene>
<dbReference type="InterPro" id="IPR036116">
    <property type="entry name" value="FN3_sf"/>
</dbReference>
<accession>A0A210QPF5</accession>
<dbReference type="PROSITE" id="PS50853">
    <property type="entry name" value="FN3"/>
    <property type="match status" value="5"/>
</dbReference>
<dbReference type="Proteomes" id="UP000242188">
    <property type="component" value="Unassembled WGS sequence"/>
</dbReference>
<comment type="similarity">
    <text evidence="1">Belongs to the TRAFAC class TrmE-Era-EngA-EngB-Septin-like GTPase superfamily. Septin GTPase family.</text>
</comment>
<proteinExistence type="inferred from homology"/>
<dbReference type="EMBL" id="NEDP02002548">
    <property type="protein sequence ID" value="OWF50619.1"/>
    <property type="molecule type" value="Genomic_DNA"/>
</dbReference>
<dbReference type="OrthoDB" id="8954335at2759"/>
<comment type="caution">
    <text evidence="4">The sequence shown here is derived from an EMBL/GenBank/DDBJ whole genome shotgun (WGS) entry which is preliminary data.</text>
</comment>
<keyword evidence="1" id="KW-0342">GTP-binding</keyword>
<dbReference type="SUPFAM" id="SSF49265">
    <property type="entry name" value="Fibronectin type III"/>
    <property type="match status" value="3"/>
</dbReference>
<organism evidence="4 5">
    <name type="scientific">Mizuhopecten yessoensis</name>
    <name type="common">Japanese scallop</name>
    <name type="synonym">Patinopecten yessoensis</name>
    <dbReference type="NCBI Taxonomy" id="6573"/>
    <lineage>
        <taxon>Eukaryota</taxon>
        <taxon>Metazoa</taxon>
        <taxon>Spiralia</taxon>
        <taxon>Lophotrochozoa</taxon>
        <taxon>Mollusca</taxon>
        <taxon>Bivalvia</taxon>
        <taxon>Autobranchia</taxon>
        <taxon>Pteriomorphia</taxon>
        <taxon>Pectinida</taxon>
        <taxon>Pectinoidea</taxon>
        <taxon>Pectinidae</taxon>
        <taxon>Mizuhopecten</taxon>
    </lineage>
</organism>
<dbReference type="AlphaFoldDB" id="A0A210QPF5"/>
<feature type="compositionally biased region" description="Basic and acidic residues" evidence="2">
    <location>
        <begin position="1"/>
        <end position="24"/>
    </location>
</feature>
<dbReference type="InterPro" id="IPR013783">
    <property type="entry name" value="Ig-like_fold"/>
</dbReference>
<dbReference type="Gene3D" id="3.40.50.300">
    <property type="entry name" value="P-loop containing nucleotide triphosphate hydrolases"/>
    <property type="match status" value="1"/>
</dbReference>
<dbReference type="CDD" id="cd00063">
    <property type="entry name" value="FN3"/>
    <property type="match status" value="5"/>
</dbReference>
<evidence type="ECO:0000256" key="2">
    <source>
        <dbReference type="SAM" id="MobiDB-lite"/>
    </source>
</evidence>
<feature type="domain" description="Fibronectin type-III" evidence="3">
    <location>
        <begin position="409"/>
        <end position="502"/>
    </location>
</feature>
<dbReference type="PANTHER" id="PTHR32046:SF14">
    <property type="match status" value="1"/>
</dbReference>
<protein>
    <submittedName>
        <fullName evidence="4">Titin</fullName>
    </submittedName>
</protein>
<dbReference type="InterPro" id="IPR030379">
    <property type="entry name" value="G_SEPTIN_dom"/>
</dbReference>
<dbReference type="Gene3D" id="2.60.40.10">
    <property type="entry name" value="Immunoglobulins"/>
    <property type="match status" value="5"/>
</dbReference>